<dbReference type="InterPro" id="IPR006311">
    <property type="entry name" value="TAT_signal"/>
</dbReference>
<feature type="chain" id="PRO_5028876313" description="Rhamnogalacturonase A/B/Epimerase-like pectate lyase domain-containing protein" evidence="1">
    <location>
        <begin position="44"/>
        <end position="451"/>
    </location>
</feature>
<feature type="domain" description="Rhamnogalacturonase A/B/Epimerase-like pectate lyase" evidence="2">
    <location>
        <begin position="53"/>
        <end position="118"/>
    </location>
</feature>
<dbReference type="AlphaFoldDB" id="A0A7G8BDP3"/>
<reference evidence="3 4" key="1">
    <citation type="submission" date="2020-08" db="EMBL/GenBank/DDBJ databases">
        <title>Edaphobacter telluris sp. nov. and Acidobacterium dinghuensis sp. nov., two acidobacteria isolated from forest soil.</title>
        <authorList>
            <person name="Fu J."/>
            <person name="Qiu L."/>
        </authorList>
    </citation>
    <scope>NUCLEOTIDE SEQUENCE [LARGE SCALE GENOMIC DNA]</scope>
    <source>
        <strain evidence="3">4Y35</strain>
    </source>
</reference>
<dbReference type="PROSITE" id="PS51318">
    <property type="entry name" value="TAT"/>
    <property type="match status" value="1"/>
</dbReference>
<dbReference type="Gene3D" id="2.160.20.10">
    <property type="entry name" value="Single-stranded right-handed beta-helix, Pectin lyase-like"/>
    <property type="match status" value="1"/>
</dbReference>
<dbReference type="RefSeq" id="WP_186740694.1">
    <property type="nucleotide sequence ID" value="NZ_CP060394.1"/>
</dbReference>
<name>A0A7G8BDP3_9BACT</name>
<accession>A0A7G8BDP3</accession>
<feature type="signal peptide" evidence="1">
    <location>
        <begin position="1"/>
        <end position="43"/>
    </location>
</feature>
<keyword evidence="4" id="KW-1185">Reference proteome</keyword>
<proteinExistence type="predicted"/>
<dbReference type="InterPro" id="IPR024535">
    <property type="entry name" value="RHGA/B-epi-like_pectate_lyase"/>
</dbReference>
<dbReference type="SUPFAM" id="SSF51126">
    <property type="entry name" value="Pectin lyase-like"/>
    <property type="match status" value="1"/>
</dbReference>
<gene>
    <name evidence="3" type="ORF">H7849_16165</name>
</gene>
<dbReference type="Proteomes" id="UP000515312">
    <property type="component" value="Chromosome"/>
</dbReference>
<organism evidence="3 4">
    <name type="scientific">Alloacidobacterium dinghuense</name>
    <dbReference type="NCBI Taxonomy" id="2763107"/>
    <lineage>
        <taxon>Bacteria</taxon>
        <taxon>Pseudomonadati</taxon>
        <taxon>Acidobacteriota</taxon>
        <taxon>Terriglobia</taxon>
        <taxon>Terriglobales</taxon>
        <taxon>Acidobacteriaceae</taxon>
        <taxon>Alloacidobacterium</taxon>
    </lineage>
</organism>
<evidence type="ECO:0000313" key="4">
    <source>
        <dbReference type="Proteomes" id="UP000515312"/>
    </source>
</evidence>
<keyword evidence="1" id="KW-0732">Signal</keyword>
<protein>
    <recommendedName>
        <fullName evidence="2">Rhamnogalacturonase A/B/Epimerase-like pectate lyase domain-containing protein</fullName>
    </recommendedName>
</protein>
<dbReference type="EMBL" id="CP060394">
    <property type="protein sequence ID" value="QNI30663.1"/>
    <property type="molecule type" value="Genomic_DNA"/>
</dbReference>
<dbReference type="Pfam" id="PF12708">
    <property type="entry name" value="Pect-lyase_RHGA_epim"/>
    <property type="match status" value="1"/>
</dbReference>
<dbReference type="InterPro" id="IPR011050">
    <property type="entry name" value="Pectin_lyase_fold/virulence"/>
</dbReference>
<dbReference type="InterPro" id="IPR012334">
    <property type="entry name" value="Pectin_lyas_fold"/>
</dbReference>
<evidence type="ECO:0000259" key="2">
    <source>
        <dbReference type="Pfam" id="PF12708"/>
    </source>
</evidence>
<sequence length="451" mass="48525">MNFESNTEAIVKGAGMSSRRRLLSMGAATGLAALVGTSNPAYAASTGNETRDFINVRNYGAKGDAATDDTAAFQQFFDAASKAGGGTVYAPPGRYLFRGTLIVPQGVTLRGSFTCVPSHNGIRDKGQPKPGDDGTALFVVSGRGSDDGPPFLMLNTNSSVCGLTIYYPEQELDSEPVAYPWTIAMRGKNPAVFDVELLNPYQVIDASQNERHNIRNVTGQPLRRGIWVDAIYDIGRIENVHFNPWWSSHTKVYQWQTQNAEAFIFGRSDWEYVLNTFSFGYRVGYKFVETSTGGCNGNFLGIGADDCNRAILVEQAAPYGLLIANGEFTSFHGDDPTMVEVGSANKGVVRISNSAFWGPCNQIAKIHGQGTVGFSDCTFVQWGKEGDQAAIQANSGSIVIQGCEFRQNKQHIALGKEVDRAVVIGNLFSGPAKIQNDSGTSAQIGFNAASA</sequence>
<dbReference type="KEGG" id="adin:H7849_16165"/>
<evidence type="ECO:0000256" key="1">
    <source>
        <dbReference type="SAM" id="SignalP"/>
    </source>
</evidence>
<evidence type="ECO:0000313" key="3">
    <source>
        <dbReference type="EMBL" id="QNI30663.1"/>
    </source>
</evidence>